<dbReference type="Proteomes" id="UP000225277">
    <property type="component" value="Unassembled WGS sequence"/>
</dbReference>
<accession>A0A2D3UU87</accession>
<feature type="compositionally biased region" description="Basic and acidic residues" evidence="1">
    <location>
        <begin position="45"/>
        <end position="67"/>
    </location>
</feature>
<evidence type="ECO:0000256" key="1">
    <source>
        <dbReference type="SAM" id="MobiDB-lite"/>
    </source>
</evidence>
<evidence type="ECO:0000313" key="3">
    <source>
        <dbReference type="Proteomes" id="UP000225277"/>
    </source>
</evidence>
<dbReference type="EMBL" id="FJUY01000008">
    <property type="protein sequence ID" value="CZT20121.1"/>
    <property type="molecule type" value="Genomic_DNA"/>
</dbReference>
<dbReference type="RefSeq" id="XP_023627010.1">
    <property type="nucleotide sequence ID" value="XM_023771242.1"/>
</dbReference>
<dbReference type="GeneID" id="35601124"/>
<sequence length="92" mass="10056">MKARVTTIKTGFHISMNRSFKKASCMGILPAPELVSCLFNHTREKTDGEGHDKVHHANGEGIEESRSATKVSPVNMKSDGPTMSSAVRDKRS</sequence>
<organism evidence="2 3">
    <name type="scientific">Ramularia collo-cygni</name>
    <dbReference type="NCBI Taxonomy" id="112498"/>
    <lineage>
        <taxon>Eukaryota</taxon>
        <taxon>Fungi</taxon>
        <taxon>Dikarya</taxon>
        <taxon>Ascomycota</taxon>
        <taxon>Pezizomycotina</taxon>
        <taxon>Dothideomycetes</taxon>
        <taxon>Dothideomycetidae</taxon>
        <taxon>Mycosphaerellales</taxon>
        <taxon>Mycosphaerellaceae</taxon>
        <taxon>Ramularia</taxon>
    </lineage>
</organism>
<reference evidence="2 3" key="1">
    <citation type="submission" date="2016-03" db="EMBL/GenBank/DDBJ databases">
        <authorList>
            <person name="Ploux O."/>
        </authorList>
    </citation>
    <scope>NUCLEOTIDE SEQUENCE [LARGE SCALE GENOMIC DNA]</scope>
    <source>
        <strain evidence="2 3">URUG2</strain>
    </source>
</reference>
<dbReference type="AlphaFoldDB" id="A0A2D3UU87"/>
<proteinExistence type="predicted"/>
<evidence type="ECO:0000313" key="2">
    <source>
        <dbReference type="EMBL" id="CZT20121.1"/>
    </source>
</evidence>
<gene>
    <name evidence="2" type="ORF">RCC_05978</name>
</gene>
<protein>
    <submittedName>
        <fullName evidence="2">Uncharacterized protein</fullName>
    </submittedName>
</protein>
<feature type="region of interest" description="Disordered" evidence="1">
    <location>
        <begin position="45"/>
        <end position="92"/>
    </location>
</feature>
<keyword evidence="3" id="KW-1185">Reference proteome</keyword>
<name>A0A2D3UU87_9PEZI</name>